<organism evidence="4 5">
    <name type="scientific">Pseudothauera nasutitermitis</name>
    <dbReference type="NCBI Taxonomy" id="2565930"/>
    <lineage>
        <taxon>Bacteria</taxon>
        <taxon>Pseudomonadati</taxon>
        <taxon>Pseudomonadota</taxon>
        <taxon>Betaproteobacteria</taxon>
        <taxon>Rhodocyclales</taxon>
        <taxon>Zoogloeaceae</taxon>
        <taxon>Pseudothauera</taxon>
    </lineage>
</organism>
<dbReference type="Pfam" id="PF02470">
    <property type="entry name" value="MlaD"/>
    <property type="match status" value="1"/>
</dbReference>
<reference evidence="4 5" key="1">
    <citation type="submission" date="2019-04" db="EMBL/GenBank/DDBJ databases">
        <title>Azoarcus nasutitermitis sp. nov. isolated from termite nest.</title>
        <authorList>
            <person name="Lin S.-Y."/>
            <person name="Hameed A."/>
            <person name="Hsu Y.-H."/>
            <person name="Young C.-C."/>
        </authorList>
    </citation>
    <scope>NUCLEOTIDE SEQUENCE [LARGE SCALE GENOMIC DNA]</scope>
    <source>
        <strain evidence="4 5">CC-YHH838</strain>
    </source>
</reference>
<feature type="signal peptide" evidence="2">
    <location>
        <begin position="1"/>
        <end position="22"/>
    </location>
</feature>
<name>A0A4S4B315_9RHOO</name>
<comment type="caution">
    <text evidence="4">The sequence shown here is derived from an EMBL/GenBank/DDBJ whole genome shotgun (WGS) entry which is preliminary data.</text>
</comment>
<feature type="region of interest" description="Disordered" evidence="1">
    <location>
        <begin position="294"/>
        <end position="316"/>
    </location>
</feature>
<feature type="chain" id="PRO_5020467126" evidence="2">
    <location>
        <begin position="23"/>
        <end position="316"/>
    </location>
</feature>
<gene>
    <name evidence="4" type="ORF">E6C76_04540</name>
</gene>
<dbReference type="InterPro" id="IPR003399">
    <property type="entry name" value="Mce/MlaD"/>
</dbReference>
<evidence type="ECO:0000313" key="5">
    <source>
        <dbReference type="Proteomes" id="UP000308430"/>
    </source>
</evidence>
<dbReference type="RefSeq" id="WP_136347079.1">
    <property type="nucleotide sequence ID" value="NZ_SSOC01000002.1"/>
</dbReference>
<evidence type="ECO:0000256" key="2">
    <source>
        <dbReference type="SAM" id="SignalP"/>
    </source>
</evidence>
<dbReference type="EMBL" id="SSOC01000002">
    <property type="protein sequence ID" value="THF66130.1"/>
    <property type="molecule type" value="Genomic_DNA"/>
</dbReference>
<keyword evidence="5" id="KW-1185">Reference proteome</keyword>
<feature type="domain" description="Mce/MlaD" evidence="3">
    <location>
        <begin position="44"/>
        <end position="113"/>
    </location>
</feature>
<proteinExistence type="predicted"/>
<accession>A0A4S4B315</accession>
<dbReference type="PANTHER" id="PTHR36698">
    <property type="entry name" value="BLL5892 PROTEIN"/>
    <property type="match status" value="1"/>
</dbReference>
<dbReference type="OrthoDB" id="5294672at2"/>
<dbReference type="PANTHER" id="PTHR36698:SF2">
    <property type="entry name" value="MCE_MLAD DOMAIN-CONTAINING PROTEIN"/>
    <property type="match status" value="1"/>
</dbReference>
<dbReference type="AlphaFoldDB" id="A0A4S4B315"/>
<evidence type="ECO:0000313" key="4">
    <source>
        <dbReference type="EMBL" id="THF66130.1"/>
    </source>
</evidence>
<sequence length="316" mass="34020">MENRAHALAAGFFALLMGAALAAALWWFSEDRDPMRDYVLVSNGKVTGLNVQAQVRYRGIAAGKVTAVVVDPLDPRHILVSIRIREELPVTRGTRATLGYQGVTGLAFVELDDRGTDPTPLVSGDGGPPRIQLEPGLMDQVADAALHAMGRLREMSDRTAAFFDDANLERFGRVLERLESASDGVDRTFRVAPEAFAAVRDALNQENLQRLSATLENLERASADAAPTVNEARELMARLDGMAARLDQAATAATDGVLDDTLPQLNELLGGLVTTSRRLSRLIEEVESSPQMLLTGRGKRIPGPGEAGFAPPRAAQ</sequence>
<evidence type="ECO:0000256" key="1">
    <source>
        <dbReference type="SAM" id="MobiDB-lite"/>
    </source>
</evidence>
<keyword evidence="2" id="KW-0732">Signal</keyword>
<dbReference type="Proteomes" id="UP000308430">
    <property type="component" value="Unassembled WGS sequence"/>
</dbReference>
<protein>
    <submittedName>
        <fullName evidence="4">MCE family protein</fullName>
    </submittedName>
</protein>
<evidence type="ECO:0000259" key="3">
    <source>
        <dbReference type="Pfam" id="PF02470"/>
    </source>
</evidence>